<dbReference type="PROSITE" id="PS50158">
    <property type="entry name" value="ZF_CCHC"/>
    <property type="match status" value="1"/>
</dbReference>
<dbReference type="InterPro" id="IPR001584">
    <property type="entry name" value="Integrase_cat-core"/>
</dbReference>
<dbReference type="Pfam" id="PF07727">
    <property type="entry name" value="RVT_2"/>
    <property type="match status" value="1"/>
</dbReference>
<sequence>MDINIDALYNILKQNQRDVNDAMGLKKKTVVVTSDPLALIAEKMKVSKRKEKVVVSSDYKESDADDFNELKKITSLLAKAFNRRKFYSKPTNNNLRTSSTSQSANKKQEFVKTDDKNFEKKDDEKKRDISKVKCYNCKKEGHFTKDCKKVKVKDYKYYKTKMLLAKKDKDEQVLLAEDQAWMESSNSETSSSSTDDKISEVSYYLFESKSEYEYETSEYYDNTATYGLFVNDNDDQEIFHDCENFPKNLVESQINHNESAVDHNDSERVDKLIRKFNKKIAKCLKPTTFEMNNKELNEQLKVLIEKNDDLLAQTKVLKDQLQFKHVVIDTHVECQGKYAKFEAERYEYMIRYSTYFDNDKQHRKQIADQEVLVHSDVLTHSDEALEIEKFKRARENKFEFAYDYGNLNASYVNEKIKFLNDYFQEIINPYFEKIDSPFQQTSSLKPYVPTVILEKIKIVLEDEVVSLLEKEKANLETIESLKSKGFESSENAISESENQSDNDCQVVEKECDKVENSKMIALGMFKLNVSQSVSPISMSKTSCDSNNVENKTKRKRHTFSSVRRPKQSSVIWKKKWSSNTSNIDLSSISHSKLNKDVKRYSRKDLLSCNNSHIGETSSAYVCNDAMNISCNSRLCDSFDENNLFIFDDERVRISPVSKMSFRKKPRDFINVHSKSNSNKSLPRTVHRWLPKMQPLAKPVAKWIPRVEHCLDLSLDHRFRMFKAYEGDVVIGSMTIKKVYYVEGLGHNLFSIGQFYDKGLEVAFRKSKCFVRNKDGVDFLIGDHSSNFYTIALNEVASNSSTCLIAKASSSQSWLWYQRLSHLNFATINNLVKNNLVQGLPKMKFEKDHLCSACKQGKIHRKHHKSKTAFSLNKPLYLLHMDLCGSMRVESINGNRYVLVIVDDYTRYTWVFFLHSKDEASDVIISFIKKTQVNLQLQVQRVRTDNSTEFKNKTLAKFFDEIMKSSITSVETFNVEILSNEEEFFHESSESFQEESSLSSLNDDVQQSSEEVRVPSLNTQLVSNNMVPNVDEASTSHNVFNEHLEDAYFDASTSFHDPSNVHTFYQPYPHEKTWTKDHPLHKIIGDLKSSVRTRGQLANSCLFLCFLSSIDPANVVKALRNDDWVSAMQDEFDQFVRLKVWRLVPRLKGKTIIKTKWIFKNKKDESSLVIRNKARLIAVGYSQQEGIDYDETFAPTAFLNGILKEEVYVGQHPDFVSKQYLDHVYALCKALYGLKQAPQAWYDVLSQFLIDSDFQKVPTPMVEQAKLKLDLVRKPVNHTDYRSMIGSLMYVTSSDKLVCWSSKKQNCVSISTIESEYVAVSSCCAQVL</sequence>
<organism evidence="7">
    <name type="scientific">Tanacetum cinerariifolium</name>
    <name type="common">Dalmatian daisy</name>
    <name type="synonym">Chrysanthemum cinerariifolium</name>
    <dbReference type="NCBI Taxonomy" id="118510"/>
    <lineage>
        <taxon>Eukaryota</taxon>
        <taxon>Viridiplantae</taxon>
        <taxon>Streptophyta</taxon>
        <taxon>Embryophyta</taxon>
        <taxon>Tracheophyta</taxon>
        <taxon>Spermatophyta</taxon>
        <taxon>Magnoliopsida</taxon>
        <taxon>eudicotyledons</taxon>
        <taxon>Gunneridae</taxon>
        <taxon>Pentapetalae</taxon>
        <taxon>asterids</taxon>
        <taxon>campanulids</taxon>
        <taxon>Asterales</taxon>
        <taxon>Asteraceae</taxon>
        <taxon>Asteroideae</taxon>
        <taxon>Anthemideae</taxon>
        <taxon>Anthemidinae</taxon>
        <taxon>Tanacetum</taxon>
    </lineage>
</organism>
<accession>A0A699GTH0</accession>
<feature type="region of interest" description="Disordered" evidence="4">
    <location>
        <begin position="89"/>
        <end position="117"/>
    </location>
</feature>
<keyword evidence="1" id="KW-0479">Metal-binding</keyword>
<protein>
    <submittedName>
        <fullName evidence="7">Retrovirus-related Pol polyprotein from transposon TNT 1-94</fullName>
    </submittedName>
</protein>
<dbReference type="InterPro" id="IPR036397">
    <property type="entry name" value="RNaseH_sf"/>
</dbReference>
<feature type="compositionally biased region" description="Basic residues" evidence="4">
    <location>
        <begin position="552"/>
        <end position="566"/>
    </location>
</feature>
<dbReference type="Pfam" id="PF00665">
    <property type="entry name" value="rve"/>
    <property type="match status" value="1"/>
</dbReference>
<evidence type="ECO:0000256" key="2">
    <source>
        <dbReference type="ARBA" id="ARBA00022801"/>
    </source>
</evidence>
<dbReference type="Gene3D" id="4.10.60.10">
    <property type="entry name" value="Zinc finger, CCHC-type"/>
    <property type="match status" value="1"/>
</dbReference>
<dbReference type="GO" id="GO:0015074">
    <property type="term" value="P:DNA integration"/>
    <property type="evidence" value="ECO:0007669"/>
    <property type="project" value="InterPro"/>
</dbReference>
<evidence type="ECO:0000259" key="5">
    <source>
        <dbReference type="PROSITE" id="PS50158"/>
    </source>
</evidence>
<dbReference type="Pfam" id="PF00098">
    <property type="entry name" value="zf-CCHC"/>
    <property type="match status" value="1"/>
</dbReference>
<dbReference type="InterPro" id="IPR013103">
    <property type="entry name" value="RVT_2"/>
</dbReference>
<dbReference type="PROSITE" id="PS50994">
    <property type="entry name" value="INTEGRASE"/>
    <property type="match status" value="1"/>
</dbReference>
<dbReference type="Pfam" id="PF13976">
    <property type="entry name" value="gag_pre-integrs"/>
    <property type="match status" value="1"/>
</dbReference>
<feature type="region of interest" description="Disordered" evidence="4">
    <location>
        <begin position="536"/>
        <end position="566"/>
    </location>
</feature>
<keyword evidence="3" id="KW-0862">Zinc</keyword>
<dbReference type="Gene3D" id="3.30.420.10">
    <property type="entry name" value="Ribonuclease H-like superfamily/Ribonuclease H"/>
    <property type="match status" value="1"/>
</dbReference>
<evidence type="ECO:0000256" key="3">
    <source>
        <dbReference type="PROSITE-ProRule" id="PRU00047"/>
    </source>
</evidence>
<dbReference type="EMBL" id="BKCJ010051184">
    <property type="protein sequence ID" value="GEW25959.1"/>
    <property type="molecule type" value="Genomic_DNA"/>
</dbReference>
<dbReference type="SUPFAM" id="SSF57756">
    <property type="entry name" value="Retrovirus zinc finger-like domains"/>
    <property type="match status" value="1"/>
</dbReference>
<feature type="domain" description="CCHC-type" evidence="5">
    <location>
        <begin position="133"/>
        <end position="149"/>
    </location>
</feature>
<proteinExistence type="predicted"/>
<evidence type="ECO:0000256" key="1">
    <source>
        <dbReference type="ARBA" id="ARBA00022723"/>
    </source>
</evidence>
<dbReference type="InterPro" id="IPR012337">
    <property type="entry name" value="RNaseH-like_sf"/>
</dbReference>
<keyword evidence="2" id="KW-0378">Hydrolase</keyword>
<evidence type="ECO:0000256" key="4">
    <source>
        <dbReference type="SAM" id="MobiDB-lite"/>
    </source>
</evidence>
<dbReference type="GO" id="GO:0008270">
    <property type="term" value="F:zinc ion binding"/>
    <property type="evidence" value="ECO:0007669"/>
    <property type="project" value="UniProtKB-KW"/>
</dbReference>
<name>A0A699GTH0_TANCI</name>
<dbReference type="GO" id="GO:0016787">
    <property type="term" value="F:hydrolase activity"/>
    <property type="evidence" value="ECO:0007669"/>
    <property type="project" value="UniProtKB-KW"/>
</dbReference>
<keyword evidence="3" id="KW-0863">Zinc-finger</keyword>
<dbReference type="GO" id="GO:0003676">
    <property type="term" value="F:nucleic acid binding"/>
    <property type="evidence" value="ECO:0007669"/>
    <property type="project" value="InterPro"/>
</dbReference>
<feature type="compositionally biased region" description="Polar residues" evidence="4">
    <location>
        <begin position="89"/>
        <end position="105"/>
    </location>
</feature>
<feature type="domain" description="Integrase catalytic" evidence="6">
    <location>
        <begin position="870"/>
        <end position="960"/>
    </location>
</feature>
<evidence type="ECO:0000259" key="6">
    <source>
        <dbReference type="PROSITE" id="PS50994"/>
    </source>
</evidence>
<feature type="compositionally biased region" description="Basic and acidic residues" evidence="4">
    <location>
        <begin position="106"/>
        <end position="117"/>
    </location>
</feature>
<evidence type="ECO:0000313" key="7">
    <source>
        <dbReference type="EMBL" id="GEW25959.1"/>
    </source>
</evidence>
<dbReference type="PANTHER" id="PTHR42648">
    <property type="entry name" value="TRANSPOSASE, PUTATIVE-RELATED"/>
    <property type="match status" value="1"/>
</dbReference>
<dbReference type="InterPro" id="IPR001878">
    <property type="entry name" value="Znf_CCHC"/>
</dbReference>
<dbReference type="InterPro" id="IPR039537">
    <property type="entry name" value="Retrotran_Ty1/copia-like"/>
</dbReference>
<feature type="compositionally biased region" description="Polar residues" evidence="4">
    <location>
        <begin position="536"/>
        <end position="549"/>
    </location>
</feature>
<dbReference type="PANTHER" id="PTHR42648:SF18">
    <property type="entry name" value="RETROTRANSPOSON, UNCLASSIFIED-LIKE PROTEIN"/>
    <property type="match status" value="1"/>
</dbReference>
<dbReference type="SUPFAM" id="SSF53098">
    <property type="entry name" value="Ribonuclease H-like"/>
    <property type="match status" value="1"/>
</dbReference>
<dbReference type="SMART" id="SM00343">
    <property type="entry name" value="ZnF_C2HC"/>
    <property type="match status" value="1"/>
</dbReference>
<dbReference type="InterPro" id="IPR025724">
    <property type="entry name" value="GAG-pre-integrase_dom"/>
</dbReference>
<comment type="caution">
    <text evidence="7">The sequence shown here is derived from an EMBL/GenBank/DDBJ whole genome shotgun (WGS) entry which is preliminary data.</text>
</comment>
<dbReference type="InterPro" id="IPR036875">
    <property type="entry name" value="Znf_CCHC_sf"/>
</dbReference>
<reference evidence="7" key="1">
    <citation type="journal article" date="2019" name="Sci. Rep.">
        <title>Draft genome of Tanacetum cinerariifolium, the natural source of mosquito coil.</title>
        <authorList>
            <person name="Yamashiro T."/>
            <person name="Shiraishi A."/>
            <person name="Satake H."/>
            <person name="Nakayama K."/>
        </authorList>
    </citation>
    <scope>NUCLEOTIDE SEQUENCE</scope>
</reference>
<gene>
    <name evidence="7" type="ORF">Tci_197935</name>
</gene>